<keyword evidence="8" id="KW-0653">Protein transport</keyword>
<feature type="compositionally biased region" description="Basic and acidic residues" evidence="14">
    <location>
        <begin position="946"/>
        <end position="955"/>
    </location>
</feature>
<dbReference type="SUPFAM" id="SSF50978">
    <property type="entry name" value="WD40 repeat-like"/>
    <property type="match status" value="1"/>
</dbReference>
<dbReference type="GO" id="GO:0031902">
    <property type="term" value="C:late endosome membrane"/>
    <property type="evidence" value="ECO:0007669"/>
    <property type="project" value="UniProtKB-SubCell"/>
</dbReference>
<evidence type="ECO:0000256" key="3">
    <source>
        <dbReference type="ARBA" id="ARBA00007070"/>
    </source>
</evidence>
<protein>
    <recommendedName>
        <fullName evidence="11">Vacuolar protein sorting-associated protein 11 homolog</fullName>
    </recommendedName>
</protein>
<dbReference type="PANTHER" id="PTHR23323">
    <property type="entry name" value="VACUOLAR PROTEIN SORTING-ASSOCIATED PROTEIN"/>
    <property type="match status" value="1"/>
</dbReference>
<dbReference type="PROSITE" id="PS50089">
    <property type="entry name" value="ZF_RING_2"/>
    <property type="match status" value="1"/>
</dbReference>
<evidence type="ECO:0000259" key="15">
    <source>
        <dbReference type="PROSITE" id="PS50089"/>
    </source>
</evidence>
<dbReference type="InterPro" id="IPR000547">
    <property type="entry name" value="Clathrin_H-chain/VPS_repeat"/>
</dbReference>
<accession>A0A653CL07</accession>
<dbReference type="PANTHER" id="PTHR23323:SF24">
    <property type="entry name" value="VACUOLAR PROTEIN SORTING-ASSOCIATED PROTEIN 11 HOMOLOG"/>
    <property type="match status" value="1"/>
</dbReference>
<comment type="subcellular location">
    <subcellularLocation>
        <location evidence="2">Late endosome membrane</location>
        <topology evidence="2">Peripheral membrane protein</topology>
        <orientation evidence="2">Cytoplasmic side</orientation>
    </subcellularLocation>
    <subcellularLocation>
        <location evidence="1">Lysosome</location>
    </subcellularLocation>
</comment>
<proteinExistence type="inferred from homology"/>
<dbReference type="GO" id="GO:0006886">
    <property type="term" value="P:intracellular protein transport"/>
    <property type="evidence" value="ECO:0007669"/>
    <property type="project" value="UniProtKB-UniRule"/>
</dbReference>
<keyword evidence="5" id="KW-0479">Metal-binding</keyword>
<dbReference type="GO" id="GO:0006904">
    <property type="term" value="P:vesicle docking involved in exocytosis"/>
    <property type="evidence" value="ECO:0007669"/>
    <property type="project" value="TreeGrafter"/>
</dbReference>
<dbReference type="OrthoDB" id="26184at2759"/>
<dbReference type="InterPro" id="IPR024763">
    <property type="entry name" value="VPS11_C"/>
</dbReference>
<sequence length="1039" mass="119098">MAFLEWRKFNFFDLKKDVDEGKISELFKENKVSTTSSGNSHLILSDTLGQIYIITRSWHVTTFRAYEISVDLTFQLRNAPILVTIGQDEPGVNPLIKVWDTSRIDKNGSPYCHRITRALPGNRPLQASALCVHDNQQLMAVGFIEGSLILYRGDVTRERSSKQKVLRTSGSVVTGLAFKSNSSNMFLFIATENSVIVYNITQKDKEQKYQLDNIGCTKKCSVLAESLQESHFMIGRQDAIYCYTTDGRGPCYAVDGEKVMLEWFRTYLIIISKTSRPAVLTTMSNELQNNSSEGHLITVLDIHNKFIVFSATLPKTKAILSEWGAFYILDDENRLHHLDEKDLQSKLSLLFKKNFYDVAIRIAKSQGYDSDSLVTIFKQYGDHLCDKADYAGAIEQYVKTIGKLEPSYVIRKFLDSQHIEKLTMYLQALHKQGHATEDHTTLLLNCYTKLNNSVGQSDSLKEFITSKDGALNYDVDIAIKVCRNESPAEALMLAKKHEKHDWYIKLQIEDHQKYSDVIDYISNLNYEEAEHYMKKYGIVLVENAPKESTALLKKLCTNYKPSNLSLNAENLITGSFEVPCRADPEDFVHLFLNNSELLVEFLEHLLNEGCILSTAVYNLLFEHYIHVWSNLKSIGDRNRLSQKALKLLQNSDVKYDKSQALVVCHLHSFKEGILYLYEEQKLYQQILRYHISKNDSSAVLACCRRFGHQDPTLWVHALWSCVRNTTDPSMDLLNEILTVIAKEKLFSPQLVIDAIGGGNANITLGHIRSYITNEIQQEQKVTKDILQLTNNYRRDTEKLKEHLEELKNGVIEIRGSRCAACHHPLELPKIHFLCKHSFHQHCFQSFSDDEIKCPTCEPQNKDLLELLSAREYNRDLHETFHSQLEKAHDGFSVAAEYFGRGVFNKYKVITDEALEKNLSVPMMNPSKPPVRKNEPETRNYGMGAEARLRQTEVKSKPSPVPISEGRIRLQEQRYSSSLEANMTHHSKSVEKKSVHTPQNPFEEAYDESKNPFCEDDDDLDESNPFREDLIRDRNLNHFS</sequence>
<comment type="similarity">
    <text evidence="3 11">Belongs to the VPS11 family.</text>
</comment>
<dbReference type="EMBL" id="CAACVG010008115">
    <property type="protein sequence ID" value="VEN48584.1"/>
    <property type="molecule type" value="Genomic_DNA"/>
</dbReference>
<dbReference type="InterPro" id="IPR001841">
    <property type="entry name" value="Znf_RING"/>
</dbReference>
<feature type="region of interest" description="Disordered" evidence="14">
    <location>
        <begin position="920"/>
        <end position="1039"/>
    </location>
</feature>
<dbReference type="GO" id="GO:0030674">
    <property type="term" value="F:protein-macromolecule adaptor activity"/>
    <property type="evidence" value="ECO:0007669"/>
    <property type="project" value="TreeGrafter"/>
</dbReference>
<evidence type="ECO:0000313" key="17">
    <source>
        <dbReference type="Proteomes" id="UP000410492"/>
    </source>
</evidence>
<dbReference type="Pfam" id="PF12451">
    <property type="entry name" value="VPS11_C"/>
    <property type="match status" value="1"/>
</dbReference>
<keyword evidence="6 12" id="KW-0863">Zinc-finger</keyword>
<organism evidence="16 17">
    <name type="scientific">Callosobruchus maculatus</name>
    <name type="common">Southern cowpea weevil</name>
    <name type="synonym">Pulse bruchid</name>
    <dbReference type="NCBI Taxonomy" id="64391"/>
    <lineage>
        <taxon>Eukaryota</taxon>
        <taxon>Metazoa</taxon>
        <taxon>Ecdysozoa</taxon>
        <taxon>Arthropoda</taxon>
        <taxon>Hexapoda</taxon>
        <taxon>Insecta</taxon>
        <taxon>Pterygota</taxon>
        <taxon>Neoptera</taxon>
        <taxon>Endopterygota</taxon>
        <taxon>Coleoptera</taxon>
        <taxon>Polyphaga</taxon>
        <taxon>Cucujiformia</taxon>
        <taxon>Chrysomeloidea</taxon>
        <taxon>Chrysomelidae</taxon>
        <taxon>Bruchinae</taxon>
        <taxon>Bruchini</taxon>
        <taxon>Callosobruchus</taxon>
    </lineage>
</organism>
<keyword evidence="9 11" id="KW-0472">Membrane</keyword>
<feature type="repeat" description="CHCR" evidence="13">
    <location>
        <begin position="397"/>
        <end position="549"/>
    </location>
</feature>
<feature type="compositionally biased region" description="Basic and acidic residues" evidence="14">
    <location>
        <begin position="1023"/>
        <end position="1039"/>
    </location>
</feature>
<evidence type="ECO:0000256" key="11">
    <source>
        <dbReference type="PIRNR" id="PIRNR007860"/>
    </source>
</evidence>
<evidence type="ECO:0000256" key="5">
    <source>
        <dbReference type="ARBA" id="ARBA00022723"/>
    </source>
</evidence>
<evidence type="ECO:0000256" key="4">
    <source>
        <dbReference type="ARBA" id="ARBA00022448"/>
    </source>
</evidence>
<dbReference type="Pfam" id="PF23356">
    <property type="entry name" value="TPR_PEP5_VPS11"/>
    <property type="match status" value="1"/>
</dbReference>
<dbReference type="Proteomes" id="UP000410492">
    <property type="component" value="Unassembled WGS sequence"/>
</dbReference>
<dbReference type="GO" id="GO:0008270">
    <property type="term" value="F:zinc ion binding"/>
    <property type="evidence" value="ECO:0007669"/>
    <property type="project" value="UniProtKB-KW"/>
</dbReference>
<dbReference type="PIRSF" id="PIRSF007860">
    <property type="entry name" value="VPS11"/>
    <property type="match status" value="1"/>
</dbReference>
<dbReference type="InterPro" id="IPR015943">
    <property type="entry name" value="WD40/YVTN_repeat-like_dom_sf"/>
</dbReference>
<evidence type="ECO:0000256" key="8">
    <source>
        <dbReference type="ARBA" id="ARBA00022927"/>
    </source>
</evidence>
<gene>
    <name evidence="16" type="ORF">CALMAC_LOCUS9978</name>
</gene>
<dbReference type="GO" id="GO:0007032">
    <property type="term" value="P:endosome organization"/>
    <property type="evidence" value="ECO:0007669"/>
    <property type="project" value="TreeGrafter"/>
</dbReference>
<dbReference type="InterPro" id="IPR057308">
    <property type="entry name" value="CHCR_PEP5_VPS11"/>
</dbReference>
<evidence type="ECO:0000256" key="7">
    <source>
        <dbReference type="ARBA" id="ARBA00022833"/>
    </source>
</evidence>
<reference evidence="16 17" key="1">
    <citation type="submission" date="2019-01" db="EMBL/GenBank/DDBJ databases">
        <authorList>
            <person name="Sayadi A."/>
        </authorList>
    </citation>
    <scope>NUCLEOTIDE SEQUENCE [LARGE SCALE GENOMIC DNA]</scope>
</reference>
<dbReference type="Pfam" id="PF23341">
    <property type="entry name" value="PEP5_VPS11_N"/>
    <property type="match status" value="1"/>
</dbReference>
<dbReference type="GO" id="GO:0030897">
    <property type="term" value="C:HOPS complex"/>
    <property type="evidence" value="ECO:0007669"/>
    <property type="project" value="TreeGrafter"/>
</dbReference>
<name>A0A653CL07_CALMS</name>
<dbReference type="GO" id="GO:0007033">
    <property type="term" value="P:vacuole organization"/>
    <property type="evidence" value="ECO:0007669"/>
    <property type="project" value="TreeGrafter"/>
</dbReference>
<dbReference type="InterPro" id="IPR036322">
    <property type="entry name" value="WD40_repeat_dom_sf"/>
</dbReference>
<evidence type="ECO:0000256" key="6">
    <source>
        <dbReference type="ARBA" id="ARBA00022771"/>
    </source>
</evidence>
<dbReference type="Gene3D" id="2.130.10.10">
    <property type="entry name" value="YVTN repeat-like/Quinoprotein amine dehydrogenase"/>
    <property type="match status" value="1"/>
</dbReference>
<evidence type="ECO:0000313" key="16">
    <source>
        <dbReference type="EMBL" id="VEN48584.1"/>
    </source>
</evidence>
<dbReference type="SUPFAM" id="SSF57850">
    <property type="entry name" value="RING/U-box"/>
    <property type="match status" value="1"/>
</dbReference>
<dbReference type="FunFam" id="2.130.10.10:FF:002146">
    <property type="entry name" value="E3 ubiquitin-protein ligase PEP5"/>
    <property type="match status" value="1"/>
</dbReference>
<dbReference type="Gene3D" id="3.30.40.10">
    <property type="entry name" value="Zinc/RING finger domain, C3HC4 (zinc finger)"/>
    <property type="match status" value="1"/>
</dbReference>
<feature type="domain" description="RING-type" evidence="15">
    <location>
        <begin position="818"/>
        <end position="857"/>
    </location>
</feature>
<evidence type="ECO:0000256" key="10">
    <source>
        <dbReference type="ARBA" id="ARBA00023228"/>
    </source>
</evidence>
<dbReference type="InterPro" id="IPR013083">
    <property type="entry name" value="Znf_RING/FYVE/PHD"/>
</dbReference>
<evidence type="ECO:0000256" key="12">
    <source>
        <dbReference type="PROSITE-ProRule" id="PRU00175"/>
    </source>
</evidence>
<evidence type="ECO:0000256" key="2">
    <source>
        <dbReference type="ARBA" id="ARBA00004492"/>
    </source>
</evidence>
<dbReference type="AlphaFoldDB" id="A0A653CL07"/>
<keyword evidence="7" id="KW-0862">Zinc</keyword>
<dbReference type="GO" id="GO:0048284">
    <property type="term" value="P:organelle fusion"/>
    <property type="evidence" value="ECO:0007669"/>
    <property type="project" value="TreeGrafter"/>
</dbReference>
<keyword evidence="4" id="KW-0813">Transport</keyword>
<evidence type="ECO:0000256" key="1">
    <source>
        <dbReference type="ARBA" id="ARBA00004371"/>
    </source>
</evidence>
<keyword evidence="17" id="KW-1185">Reference proteome</keyword>
<keyword evidence="10" id="KW-0458">Lysosome</keyword>
<evidence type="ECO:0000256" key="14">
    <source>
        <dbReference type="SAM" id="MobiDB-lite"/>
    </source>
</evidence>
<evidence type="ECO:0000256" key="13">
    <source>
        <dbReference type="PROSITE-ProRule" id="PRU01006"/>
    </source>
</evidence>
<dbReference type="CDD" id="cd16688">
    <property type="entry name" value="RING-H2_Vps11"/>
    <property type="match status" value="1"/>
</dbReference>
<dbReference type="InterPro" id="IPR016528">
    <property type="entry name" value="VPS11"/>
</dbReference>
<dbReference type="InterPro" id="IPR057307">
    <property type="entry name" value="PEP5_VPS11_N"/>
</dbReference>
<dbReference type="PROSITE" id="PS50236">
    <property type="entry name" value="CHCR"/>
    <property type="match status" value="1"/>
</dbReference>
<evidence type="ECO:0000256" key="9">
    <source>
        <dbReference type="ARBA" id="ARBA00023136"/>
    </source>
</evidence>
<dbReference type="GO" id="GO:0005764">
    <property type="term" value="C:lysosome"/>
    <property type="evidence" value="ECO:0007669"/>
    <property type="project" value="UniProtKB-SubCell"/>
</dbReference>